<evidence type="ECO:0000313" key="6">
    <source>
        <dbReference type="EMBL" id="MDK2126211.1"/>
    </source>
</evidence>
<gene>
    <name evidence="6" type="ORF">PZA18_19380</name>
</gene>
<dbReference type="Pfam" id="PF09084">
    <property type="entry name" value="NMT1"/>
    <property type="match status" value="1"/>
</dbReference>
<dbReference type="SMART" id="SM00062">
    <property type="entry name" value="PBPb"/>
    <property type="match status" value="1"/>
</dbReference>
<protein>
    <submittedName>
        <fullName evidence="6">ABC transporter substrate-binding protein</fullName>
    </submittedName>
</protein>
<comment type="subcellular location">
    <subcellularLocation>
        <location evidence="1">Periplasm</location>
    </subcellularLocation>
</comment>
<proteinExistence type="inferred from homology"/>
<feature type="chain" id="PRO_5045841539" evidence="4">
    <location>
        <begin position="25"/>
        <end position="334"/>
    </location>
</feature>
<evidence type="ECO:0000256" key="2">
    <source>
        <dbReference type="ARBA" id="ARBA00010742"/>
    </source>
</evidence>
<sequence length="334" mass="37025">MKKLTKIVAGLALSVCALLMPAQAKTVIRVGMPPQIGYSPLNVADAKGYWKEQGIKVEVVPYDDSQAVGKALASGEIDVGADLIGNWVGLQMQGLPIKIVAETQWSNGDQKLLIKSGQEIGKLKGQTVGINDKQVAQLFLLSKYLNSKGMRLADFKLVEQNPERLTDAFVKGQVQVAVLSDLFANDAIRRGNGLALVDSASYSGIMPQGFAANPQAMKELREDQWVKFFVGWLKAVNWIRGPNFKWGEYRDLLNAKTFKNFSAEGDAAMMDMLSGVKFLGVYEQIKRNGELGGLEYYLRDVLRFMKENGYIKNEPDHQTLLDTTHFQKALQAFK</sequence>
<name>A0ABT7E1M5_9NEIS</name>
<feature type="signal peptide" evidence="4">
    <location>
        <begin position="1"/>
        <end position="24"/>
    </location>
</feature>
<feature type="domain" description="Solute-binding protein family 3/N-terminal" evidence="5">
    <location>
        <begin position="27"/>
        <end position="247"/>
    </location>
</feature>
<evidence type="ECO:0000256" key="4">
    <source>
        <dbReference type="SAM" id="SignalP"/>
    </source>
</evidence>
<dbReference type="EMBL" id="JARRAF010000033">
    <property type="protein sequence ID" value="MDK2126211.1"/>
    <property type="molecule type" value="Genomic_DNA"/>
</dbReference>
<dbReference type="SUPFAM" id="SSF53850">
    <property type="entry name" value="Periplasmic binding protein-like II"/>
    <property type="match status" value="1"/>
</dbReference>
<dbReference type="PANTHER" id="PTHR30024">
    <property type="entry name" value="ALIPHATIC SULFONATES-BINDING PROTEIN-RELATED"/>
    <property type="match status" value="1"/>
</dbReference>
<evidence type="ECO:0000256" key="1">
    <source>
        <dbReference type="ARBA" id="ARBA00004418"/>
    </source>
</evidence>
<evidence type="ECO:0000313" key="7">
    <source>
        <dbReference type="Proteomes" id="UP001172778"/>
    </source>
</evidence>
<dbReference type="RefSeq" id="WP_284102531.1">
    <property type="nucleotide sequence ID" value="NZ_JARRAF010000033.1"/>
</dbReference>
<dbReference type="InterPro" id="IPR015168">
    <property type="entry name" value="SsuA/THI5"/>
</dbReference>
<organism evidence="6 7">
    <name type="scientific">Parachitinimonas caeni</name>
    <dbReference type="NCBI Taxonomy" id="3031301"/>
    <lineage>
        <taxon>Bacteria</taxon>
        <taxon>Pseudomonadati</taxon>
        <taxon>Pseudomonadota</taxon>
        <taxon>Betaproteobacteria</taxon>
        <taxon>Neisseriales</taxon>
        <taxon>Chitinibacteraceae</taxon>
        <taxon>Parachitinimonas</taxon>
    </lineage>
</organism>
<dbReference type="Gene3D" id="3.40.190.10">
    <property type="entry name" value="Periplasmic binding protein-like II"/>
    <property type="match status" value="2"/>
</dbReference>
<dbReference type="InterPro" id="IPR001638">
    <property type="entry name" value="Solute-binding_3/MltF_N"/>
</dbReference>
<reference evidence="6" key="1">
    <citation type="submission" date="2023-03" db="EMBL/GenBank/DDBJ databases">
        <title>Chitinimonas shenzhenensis gen. nov., sp. nov., a novel member of family Burkholderiaceae isolated from activated sludge collected in Shen Zhen, China.</title>
        <authorList>
            <person name="Wang X."/>
        </authorList>
    </citation>
    <scope>NUCLEOTIDE SEQUENCE</scope>
    <source>
        <strain evidence="6">DQS-5</strain>
    </source>
</reference>
<accession>A0ABT7E1M5</accession>
<evidence type="ECO:0000256" key="3">
    <source>
        <dbReference type="ARBA" id="ARBA00022729"/>
    </source>
</evidence>
<dbReference type="PANTHER" id="PTHR30024:SF47">
    <property type="entry name" value="TAURINE-BINDING PERIPLASMIC PROTEIN"/>
    <property type="match status" value="1"/>
</dbReference>
<dbReference type="Proteomes" id="UP001172778">
    <property type="component" value="Unassembled WGS sequence"/>
</dbReference>
<comment type="similarity">
    <text evidence="2">Belongs to the bacterial solute-binding protein SsuA/TauA family.</text>
</comment>
<keyword evidence="7" id="KW-1185">Reference proteome</keyword>
<evidence type="ECO:0000259" key="5">
    <source>
        <dbReference type="SMART" id="SM00062"/>
    </source>
</evidence>
<comment type="caution">
    <text evidence="6">The sequence shown here is derived from an EMBL/GenBank/DDBJ whole genome shotgun (WGS) entry which is preliminary data.</text>
</comment>
<keyword evidence="3 4" id="KW-0732">Signal</keyword>